<dbReference type="EMBL" id="LVLJ01001507">
    <property type="protein sequence ID" value="OAE29213.1"/>
    <property type="molecule type" value="Genomic_DNA"/>
</dbReference>
<dbReference type="Proteomes" id="UP000077202">
    <property type="component" value="Unassembled WGS sequence"/>
</dbReference>
<evidence type="ECO:0000313" key="5">
    <source>
        <dbReference type="Proteomes" id="UP000077202"/>
    </source>
</evidence>
<keyword evidence="2" id="KW-1133">Transmembrane helix</keyword>
<feature type="region of interest" description="Disordered" evidence="1">
    <location>
        <begin position="229"/>
        <end position="281"/>
    </location>
</feature>
<feature type="transmembrane region" description="Helical" evidence="2">
    <location>
        <begin position="130"/>
        <end position="150"/>
    </location>
</feature>
<evidence type="ECO:0000313" key="3">
    <source>
        <dbReference type="EMBL" id="BBN14632.1"/>
    </source>
</evidence>
<keyword evidence="2" id="KW-0472">Membrane</keyword>
<reference evidence="6" key="3">
    <citation type="journal article" date="2020" name="Curr. Biol.">
        <title>Chromatin organization in early land plants reveals an ancestral association between H3K27me3, transposons, and constitutive heterochromatin.</title>
        <authorList>
            <person name="Montgomery S.A."/>
            <person name="Tanizawa Y."/>
            <person name="Galik B."/>
            <person name="Wang N."/>
            <person name="Ito T."/>
            <person name="Mochizuki T."/>
            <person name="Akimcheva S."/>
            <person name="Bowman J.L."/>
            <person name="Cognat V."/>
            <person name="Marechal-Drouard L."/>
            <person name="Ekker H."/>
            <person name="Hong S.F."/>
            <person name="Kohchi T."/>
            <person name="Lin S.S."/>
            <person name="Liu L.D."/>
            <person name="Nakamura Y."/>
            <person name="Valeeva L.R."/>
            <person name="Shakirov E.V."/>
            <person name="Shippen D.E."/>
            <person name="Wei W.L."/>
            <person name="Yagura M."/>
            <person name="Yamaoka S."/>
            <person name="Yamato K.T."/>
            <person name="Liu C."/>
            <person name="Berger F."/>
        </authorList>
    </citation>
    <scope>NUCLEOTIDE SEQUENCE [LARGE SCALE GENOMIC DNA]</scope>
    <source>
        <strain evidence="6">Tak-1</strain>
    </source>
</reference>
<evidence type="ECO:0000313" key="4">
    <source>
        <dbReference type="EMBL" id="OAE29213.1"/>
    </source>
</evidence>
<accession>A0A176W970</accession>
<organism evidence="4 5">
    <name type="scientific">Marchantia polymorpha subsp. ruderalis</name>
    <dbReference type="NCBI Taxonomy" id="1480154"/>
    <lineage>
        <taxon>Eukaryota</taxon>
        <taxon>Viridiplantae</taxon>
        <taxon>Streptophyta</taxon>
        <taxon>Embryophyta</taxon>
        <taxon>Marchantiophyta</taxon>
        <taxon>Marchantiopsida</taxon>
        <taxon>Marchantiidae</taxon>
        <taxon>Marchantiales</taxon>
        <taxon>Marchantiaceae</taxon>
        <taxon>Marchantia</taxon>
    </lineage>
</organism>
<name>A0A176W970_MARPO</name>
<dbReference type="Proteomes" id="UP001162541">
    <property type="component" value="Chromosome 6"/>
</dbReference>
<gene>
    <name evidence="4" type="ORF">AXG93_2789s1230</name>
    <name evidence="3" type="ORF">Mp_6g13110</name>
</gene>
<reference evidence="3" key="2">
    <citation type="journal article" date="2019" name="Curr. Biol.">
        <title>Chromatin organization in early land plants reveals an ancestral association between H3K27me3, transposons, and constitutive heterochromatin.</title>
        <authorList>
            <person name="Montgomery S.A."/>
            <person name="Tanizawa Y."/>
            <person name="Galik B."/>
            <person name="Wang N."/>
            <person name="Ito T."/>
            <person name="Mochizuki T."/>
            <person name="Akimcheva S."/>
            <person name="Bowman J."/>
            <person name="Cognat V."/>
            <person name="Drouard L."/>
            <person name="Ekker H."/>
            <person name="Houng S."/>
            <person name="Kohchi T."/>
            <person name="Lin S."/>
            <person name="Liu L.D."/>
            <person name="Nakamura Y."/>
            <person name="Valeeva L.R."/>
            <person name="Shakirov E.V."/>
            <person name="Shippen D.E."/>
            <person name="Wei W."/>
            <person name="Yagura M."/>
            <person name="Yamaoka S."/>
            <person name="Yamato K.T."/>
            <person name="Liu C."/>
            <person name="Berger F."/>
        </authorList>
    </citation>
    <scope>NUCLEOTIDE SEQUENCE [LARGE SCALE GENOMIC DNA]</scope>
    <source>
        <strain evidence="3">Tak-1</strain>
    </source>
</reference>
<keyword evidence="5" id="KW-1185">Reference proteome</keyword>
<dbReference type="AlphaFoldDB" id="A0A176W970"/>
<proteinExistence type="predicted"/>
<keyword evidence="2" id="KW-0812">Transmembrane</keyword>
<dbReference type="EMBL" id="AP019871">
    <property type="protein sequence ID" value="BBN14632.1"/>
    <property type="molecule type" value="Genomic_DNA"/>
</dbReference>
<evidence type="ECO:0000256" key="2">
    <source>
        <dbReference type="SAM" id="Phobius"/>
    </source>
</evidence>
<sequence length="281" mass="30163">MATASALFKVPLLSLGHHDPRQSAGCHRFPRPQRVQLARTNFDSSFGDSSASSSSSSRCGCSALGLPSLSPLGSLGAWQQQNSFALLDKRLNLCGWKAKKAWRNSGMVIQAGMKLDPGGGGDGNGIGRTIVNLALAGGLTYLTVTGKLGWVFDTIISLWLLAVLLPIVGVIAFLWFAEREVITGACPNCGQSFQVFEFAVKEEAQYCPYCSQPFKLEDGKFIRDEPRFSSQRTNPGGFGGGFKSPFGAGFGRDTTSSTRKDESQEPGGIIVDVEAEVRDRD</sequence>
<evidence type="ECO:0000256" key="1">
    <source>
        <dbReference type="SAM" id="MobiDB-lite"/>
    </source>
</evidence>
<dbReference type="PANTHER" id="PTHR36785">
    <property type="entry name" value="OS05G0502500 PROTEIN"/>
    <property type="match status" value="1"/>
</dbReference>
<dbReference type="PANTHER" id="PTHR36785:SF1">
    <property type="entry name" value="OS05G0502500 PROTEIN"/>
    <property type="match status" value="1"/>
</dbReference>
<protein>
    <submittedName>
        <fullName evidence="4">Uncharacterized protein</fullName>
    </submittedName>
</protein>
<evidence type="ECO:0000313" key="6">
    <source>
        <dbReference type="Proteomes" id="UP001162541"/>
    </source>
</evidence>
<reference evidence="4 5" key="1">
    <citation type="submission" date="2016-03" db="EMBL/GenBank/DDBJ databases">
        <title>Mechanisms controlling the formation of the plant cell surface in tip-growing cells are functionally conserved among land plants.</title>
        <authorList>
            <person name="Honkanen S."/>
            <person name="Jones V.A."/>
            <person name="Morieri G."/>
            <person name="Champion C."/>
            <person name="Hetherington A.J."/>
            <person name="Kelly S."/>
            <person name="Saint-Marcoux D."/>
            <person name="Proust H."/>
            <person name="Prescott H."/>
            <person name="Dolan L."/>
        </authorList>
    </citation>
    <scope>NUCLEOTIDE SEQUENCE [LARGE SCALE GENOMIC DNA]</scope>
    <source>
        <strain evidence="5">cv. Tak-1 and cv. Tak-2</strain>
        <tissue evidence="4">Whole gametophyte</tissue>
    </source>
</reference>
<feature type="transmembrane region" description="Helical" evidence="2">
    <location>
        <begin position="156"/>
        <end position="177"/>
    </location>
</feature>